<evidence type="ECO:0000313" key="2">
    <source>
        <dbReference type="EMBL" id="MBT1070876.1"/>
    </source>
</evidence>
<reference evidence="2 3" key="1">
    <citation type="submission" date="2021-05" db="EMBL/GenBank/DDBJ databases">
        <title>The draft genome of Geobacter chapellei DSM 13688.</title>
        <authorList>
            <person name="Xu Z."/>
            <person name="Masuda Y."/>
            <person name="Itoh H."/>
            <person name="Senoo K."/>
        </authorList>
    </citation>
    <scope>NUCLEOTIDE SEQUENCE [LARGE SCALE GENOMIC DNA]</scope>
    <source>
        <strain evidence="2 3">DSM 13688</strain>
    </source>
</reference>
<feature type="signal peptide" evidence="1">
    <location>
        <begin position="1"/>
        <end position="20"/>
    </location>
</feature>
<keyword evidence="1" id="KW-0732">Signal</keyword>
<sequence length="87" mass="9884">MKNVTLFMLILLVCVSCSMAPERPFTKDQLYKTGIYTYFTVNDSPESVLAAINKEGEVVLDALYRNRPVWLKILGKQEGLTVTIVER</sequence>
<accession>A0ABS5U5D1</accession>
<proteinExistence type="predicted"/>
<organism evidence="2 3">
    <name type="scientific">Pelotalea chapellei</name>
    <dbReference type="NCBI Taxonomy" id="44671"/>
    <lineage>
        <taxon>Bacteria</taxon>
        <taxon>Pseudomonadati</taxon>
        <taxon>Thermodesulfobacteriota</taxon>
        <taxon>Desulfuromonadia</taxon>
        <taxon>Geobacterales</taxon>
        <taxon>Geobacteraceae</taxon>
        <taxon>Pelotalea</taxon>
    </lineage>
</organism>
<evidence type="ECO:0008006" key="4">
    <source>
        <dbReference type="Google" id="ProtNLM"/>
    </source>
</evidence>
<comment type="caution">
    <text evidence="2">The sequence shown here is derived from an EMBL/GenBank/DDBJ whole genome shotgun (WGS) entry which is preliminary data.</text>
</comment>
<name>A0ABS5U5D1_9BACT</name>
<gene>
    <name evidence="2" type="ORF">KJB30_03695</name>
</gene>
<dbReference type="Proteomes" id="UP000784128">
    <property type="component" value="Unassembled WGS sequence"/>
</dbReference>
<evidence type="ECO:0000313" key="3">
    <source>
        <dbReference type="Proteomes" id="UP000784128"/>
    </source>
</evidence>
<protein>
    <recommendedName>
        <fullName evidence="4">Lipoprotein</fullName>
    </recommendedName>
</protein>
<evidence type="ECO:0000256" key="1">
    <source>
        <dbReference type="SAM" id="SignalP"/>
    </source>
</evidence>
<keyword evidence="3" id="KW-1185">Reference proteome</keyword>
<feature type="chain" id="PRO_5045953909" description="Lipoprotein" evidence="1">
    <location>
        <begin position="21"/>
        <end position="87"/>
    </location>
</feature>
<dbReference type="EMBL" id="JAHDYS010000003">
    <property type="protein sequence ID" value="MBT1070876.1"/>
    <property type="molecule type" value="Genomic_DNA"/>
</dbReference>